<feature type="domain" description="DUF1835" evidence="1">
    <location>
        <begin position="25"/>
        <end position="70"/>
    </location>
</feature>
<protein>
    <submittedName>
        <fullName evidence="3">Uncharacterized protein</fullName>
    </submittedName>
</protein>
<gene>
    <name evidence="3" type="ORF">GM31_22555</name>
</gene>
<evidence type="ECO:0000313" key="3">
    <source>
        <dbReference type="EMBL" id="KNC92649.1"/>
    </source>
</evidence>
<dbReference type="AlphaFoldDB" id="A0A0L0GV26"/>
<dbReference type="Proteomes" id="UP000037393">
    <property type="component" value="Unassembled WGS sequence"/>
</dbReference>
<dbReference type="OrthoDB" id="9907982at2"/>
<sequence length="211" mass="24164">AFWHDFFTLSYGDAGTDWTIVFQGVHQQLRSLGEETNEIVIWSGTHPVEQLLRRRVYWWLQDKTIKVTEVLVDSDDLENPEGRHYAAVAQISTERLKLLFAERQTATPGLRRQLANEWVKLREQGTGIRIIENNRLTERPIGHFDTRLLSIVSEQPTILAHAIGQAMSETGMADTFCKWRYITLIQRGELVLISGNLHDESDSVIIGKPRG</sequence>
<keyword evidence="4" id="KW-1185">Reference proteome</keyword>
<feature type="domain" description="DUF3658" evidence="2">
    <location>
        <begin position="102"/>
        <end position="193"/>
    </location>
</feature>
<dbReference type="Pfam" id="PF08874">
    <property type="entry name" value="DUF1835"/>
    <property type="match status" value="1"/>
</dbReference>
<evidence type="ECO:0000259" key="2">
    <source>
        <dbReference type="Pfam" id="PF12395"/>
    </source>
</evidence>
<dbReference type="InterPro" id="IPR022123">
    <property type="entry name" value="DUF3658"/>
</dbReference>
<evidence type="ECO:0000259" key="1">
    <source>
        <dbReference type="Pfam" id="PF08874"/>
    </source>
</evidence>
<evidence type="ECO:0000313" key="4">
    <source>
        <dbReference type="Proteomes" id="UP000037393"/>
    </source>
</evidence>
<name>A0A0L0GV26_9ENTR</name>
<dbReference type="Pfam" id="PF12395">
    <property type="entry name" value="DUF3658"/>
    <property type="match status" value="1"/>
</dbReference>
<organism evidence="3 4">
    <name type="scientific">Trabulsiella odontotermitis</name>
    <dbReference type="NCBI Taxonomy" id="379893"/>
    <lineage>
        <taxon>Bacteria</taxon>
        <taxon>Pseudomonadati</taxon>
        <taxon>Pseudomonadota</taxon>
        <taxon>Gammaproteobacteria</taxon>
        <taxon>Enterobacterales</taxon>
        <taxon>Enterobacteriaceae</taxon>
        <taxon>Trabulsiella</taxon>
    </lineage>
</organism>
<comment type="caution">
    <text evidence="3">The sequence shown here is derived from an EMBL/GenBank/DDBJ whole genome shotgun (WGS) entry which is preliminary data.</text>
</comment>
<dbReference type="EMBL" id="JNGI01000077">
    <property type="protein sequence ID" value="KNC92649.1"/>
    <property type="molecule type" value="Genomic_DNA"/>
</dbReference>
<dbReference type="RefSeq" id="WP_124965973.1">
    <property type="nucleotide sequence ID" value="NZ_JNGI01000077.1"/>
</dbReference>
<accession>A0A0L0GV26</accession>
<dbReference type="InterPro" id="IPR014973">
    <property type="entry name" value="DUF1835"/>
</dbReference>
<reference evidence="3 4" key="1">
    <citation type="journal article" date="2015" name="Appl. Environ. Microbiol.">
        <title>The Enterobacterium Trabulsiella odontotermitis Presents Novel Adaptations Related to Its Association with Fungus-Growing Termites.</title>
        <authorList>
            <person name="Sapountzis P."/>
            <person name="Gruntjes T."/>
            <person name="Otani S."/>
            <person name="Estevez J."/>
            <person name="da Costa R.R."/>
            <person name="Plunkett G.3rd."/>
            <person name="Perna N.T."/>
            <person name="Poulsen M."/>
        </authorList>
    </citation>
    <scope>NUCLEOTIDE SEQUENCE [LARGE SCALE GENOMIC DNA]</scope>
    <source>
        <strain evidence="3 4">12</strain>
    </source>
</reference>
<feature type="non-terminal residue" evidence="3">
    <location>
        <position position="1"/>
    </location>
</feature>
<dbReference type="PATRIC" id="fig|379893.4.peg.4572"/>
<proteinExistence type="predicted"/>